<dbReference type="SUPFAM" id="SSF51735">
    <property type="entry name" value="NAD(P)-binding Rossmann-fold domains"/>
    <property type="match status" value="1"/>
</dbReference>
<dbReference type="PRINTS" id="PR00080">
    <property type="entry name" value="SDRFAMILY"/>
</dbReference>
<dbReference type="AlphaFoldDB" id="R7WR63"/>
<gene>
    <name evidence="4" type="ORF">Rrhod_0861</name>
</gene>
<reference evidence="4 5" key="1">
    <citation type="journal article" date="2013" name="Genome Announc.">
        <title>Draft Genome Sequence of Rhodococcus rhodnii Strain LMG5362, a Symbiont of Rhodnius prolixus (Hemiptera, Reduviidae, Triatominae), the Principle Vector of Trypanosoma cruzi.</title>
        <authorList>
            <person name="Pachebat J.A."/>
            <person name="van Keulen G."/>
            <person name="Whitten M.M."/>
            <person name="Girdwood S."/>
            <person name="Del Sol R."/>
            <person name="Dyson P.J."/>
            <person name="Facey P.D."/>
        </authorList>
    </citation>
    <scope>NUCLEOTIDE SEQUENCE [LARGE SCALE GENOMIC DNA]</scope>
    <source>
        <strain evidence="4 5">LMG 5362</strain>
    </source>
</reference>
<dbReference type="Gene3D" id="3.40.50.720">
    <property type="entry name" value="NAD(P)-binding Rossmann-like Domain"/>
    <property type="match status" value="1"/>
</dbReference>
<accession>R7WR63</accession>
<dbReference type="CDD" id="cd05233">
    <property type="entry name" value="SDR_c"/>
    <property type="match status" value="1"/>
</dbReference>
<dbReference type="eggNOG" id="COG4221">
    <property type="taxonomic scope" value="Bacteria"/>
</dbReference>
<dbReference type="RefSeq" id="WP_010836934.1">
    <property type="nucleotide sequence ID" value="NZ_APMY01000026.1"/>
</dbReference>
<keyword evidence="5" id="KW-1185">Reference proteome</keyword>
<proteinExistence type="inferred from homology"/>
<evidence type="ECO:0000313" key="5">
    <source>
        <dbReference type="Proteomes" id="UP000013525"/>
    </source>
</evidence>
<dbReference type="PRINTS" id="PR00081">
    <property type="entry name" value="GDHRDH"/>
</dbReference>
<dbReference type="PROSITE" id="PS00061">
    <property type="entry name" value="ADH_SHORT"/>
    <property type="match status" value="1"/>
</dbReference>
<evidence type="ECO:0000256" key="2">
    <source>
        <dbReference type="ARBA" id="ARBA00023002"/>
    </source>
</evidence>
<keyword evidence="2" id="KW-0560">Oxidoreductase</keyword>
<dbReference type="EMBL" id="APMY01000026">
    <property type="protein sequence ID" value="EOM77793.1"/>
    <property type="molecule type" value="Genomic_DNA"/>
</dbReference>
<dbReference type="PATRIC" id="fig|1273125.3.peg.833"/>
<dbReference type="InterPro" id="IPR002347">
    <property type="entry name" value="SDR_fam"/>
</dbReference>
<dbReference type="GO" id="GO:0016491">
    <property type="term" value="F:oxidoreductase activity"/>
    <property type="evidence" value="ECO:0007669"/>
    <property type="project" value="UniProtKB-KW"/>
</dbReference>
<dbReference type="PANTHER" id="PTHR44196">
    <property type="entry name" value="DEHYDROGENASE/REDUCTASE SDR FAMILY MEMBER 7B"/>
    <property type="match status" value="1"/>
</dbReference>
<dbReference type="GO" id="GO:0016020">
    <property type="term" value="C:membrane"/>
    <property type="evidence" value="ECO:0007669"/>
    <property type="project" value="TreeGrafter"/>
</dbReference>
<protein>
    <submittedName>
        <fullName evidence="4">Short chain dehydrogenase</fullName>
    </submittedName>
</protein>
<dbReference type="InterPro" id="IPR036291">
    <property type="entry name" value="NAD(P)-bd_dom_sf"/>
</dbReference>
<comment type="similarity">
    <text evidence="1 3">Belongs to the short-chain dehydrogenases/reductases (SDR) family.</text>
</comment>
<organism evidence="4 5">
    <name type="scientific">Rhodococcus rhodnii LMG 5362</name>
    <dbReference type="NCBI Taxonomy" id="1273125"/>
    <lineage>
        <taxon>Bacteria</taxon>
        <taxon>Bacillati</taxon>
        <taxon>Actinomycetota</taxon>
        <taxon>Actinomycetes</taxon>
        <taxon>Mycobacteriales</taxon>
        <taxon>Nocardiaceae</taxon>
        <taxon>Rhodococcus</taxon>
    </lineage>
</organism>
<evidence type="ECO:0000256" key="3">
    <source>
        <dbReference type="RuleBase" id="RU000363"/>
    </source>
</evidence>
<dbReference type="InterPro" id="IPR020904">
    <property type="entry name" value="Sc_DH/Rdtase_CS"/>
</dbReference>
<comment type="caution">
    <text evidence="4">The sequence shown here is derived from an EMBL/GenBank/DDBJ whole genome shotgun (WGS) entry which is preliminary data.</text>
</comment>
<sequence length="236" mass="24534">MTSAAQGNAADGHAAETFRGKTAVITGAANGIGEGFARHAGSLGMNVVLADLDGDRASAVADDIARASGVRTLAIATDVADESSVEALAERAWAEFGGVDMLLNNAGLMAMGYSWEIPAVKWDAMLRVNVAGQANAIRAFVPRMLDRGTQAWVVGVSSVGGMLPSPLMSPYSATKFAVLALTESLRYEMDMKGAPIQVSVVTPGSVKSEIFRVAARDEGSSPEVAAFNQSLQRQAD</sequence>
<dbReference type="Pfam" id="PF00106">
    <property type="entry name" value="adh_short"/>
    <property type="match status" value="1"/>
</dbReference>
<dbReference type="Proteomes" id="UP000013525">
    <property type="component" value="Unassembled WGS sequence"/>
</dbReference>
<name>R7WR63_9NOCA</name>
<dbReference type="PANTHER" id="PTHR44196:SF1">
    <property type="entry name" value="DEHYDROGENASE_REDUCTASE SDR FAMILY MEMBER 7B"/>
    <property type="match status" value="1"/>
</dbReference>
<evidence type="ECO:0000313" key="4">
    <source>
        <dbReference type="EMBL" id="EOM77793.1"/>
    </source>
</evidence>
<evidence type="ECO:0000256" key="1">
    <source>
        <dbReference type="ARBA" id="ARBA00006484"/>
    </source>
</evidence>